<gene>
    <name evidence="2" type="ORF">MNBD_NITROSPINAE01-1443</name>
</gene>
<organism evidence="2">
    <name type="scientific">hydrothermal vent metagenome</name>
    <dbReference type="NCBI Taxonomy" id="652676"/>
    <lineage>
        <taxon>unclassified sequences</taxon>
        <taxon>metagenomes</taxon>
        <taxon>ecological metagenomes</taxon>
    </lineage>
</organism>
<evidence type="ECO:0000259" key="1">
    <source>
        <dbReference type="Pfam" id="PF13649"/>
    </source>
</evidence>
<dbReference type="CDD" id="cd02440">
    <property type="entry name" value="AdoMet_MTases"/>
    <property type="match status" value="1"/>
</dbReference>
<accession>A0A3B1BU73</accession>
<dbReference type="SUPFAM" id="SSF53335">
    <property type="entry name" value="S-adenosyl-L-methionine-dependent methyltransferases"/>
    <property type="match status" value="1"/>
</dbReference>
<name>A0A3B1BU73_9ZZZZ</name>
<feature type="domain" description="Methyltransferase" evidence="1">
    <location>
        <begin position="48"/>
        <end position="134"/>
    </location>
</feature>
<dbReference type="Gene3D" id="3.40.50.150">
    <property type="entry name" value="Vaccinia Virus protein VP39"/>
    <property type="match status" value="1"/>
</dbReference>
<dbReference type="InterPro" id="IPR029063">
    <property type="entry name" value="SAM-dependent_MTases_sf"/>
</dbReference>
<reference evidence="2" key="1">
    <citation type="submission" date="2018-06" db="EMBL/GenBank/DDBJ databases">
        <authorList>
            <person name="Zhirakovskaya E."/>
        </authorList>
    </citation>
    <scope>NUCLEOTIDE SEQUENCE</scope>
</reference>
<proteinExistence type="predicted"/>
<dbReference type="Pfam" id="PF13649">
    <property type="entry name" value="Methyltransf_25"/>
    <property type="match status" value="1"/>
</dbReference>
<sequence>MAGGQFDKTYFDLFPQYPYTREAGGGVYPTLFKAIAKRLKSALRPDSVIDCGCGKGFLVEAFVDLDVNAYGIDISDYAISQIRTDIKNRCATGSIASPDMLQFLDSYDLVTCIEVVEHMPPAEADKAITQICSMTNAVFFSSAYSDFQEPTHINLQPRINWIFKFAKCGFYPCYSAGMDEVVPESLLFIKRECFPEHRELAYIEYIVNNTAHEKLGIHPGGVAESIFVSLWENSLSDDDRLKKALLDRDRIFATQMEGHSRGVARLLGEKDYKHSQELMARDREKTKVERELLSVRRELDELRNRTMEMAVYLSRLENKEAIDLFSSEVDRDKLPEECRQALDDAILFDVQKSTLPLHYGSNISLTQGQTYQLTSDINHLCGVSFYPMLLVRGLGGSLSLEIHSYDGKTLAFAETPIDDIPTGGLLNFRFDILDIDGSAGCSMTISARECRSPIRLLEFKDGNSSFPFCSFIRDIRRQS</sequence>
<evidence type="ECO:0000313" key="2">
    <source>
        <dbReference type="EMBL" id="VAX15753.1"/>
    </source>
</evidence>
<dbReference type="EMBL" id="UOGC01000020">
    <property type="protein sequence ID" value="VAX15753.1"/>
    <property type="molecule type" value="Genomic_DNA"/>
</dbReference>
<dbReference type="InterPro" id="IPR041698">
    <property type="entry name" value="Methyltransf_25"/>
</dbReference>
<dbReference type="AlphaFoldDB" id="A0A3B1BU73"/>
<protein>
    <recommendedName>
        <fullName evidence="1">Methyltransferase domain-containing protein</fullName>
    </recommendedName>
</protein>